<dbReference type="OrthoDB" id="4808153at2"/>
<evidence type="ECO:0000313" key="3">
    <source>
        <dbReference type="Proteomes" id="UP000198649"/>
    </source>
</evidence>
<dbReference type="EMBL" id="FOQG01000003">
    <property type="protein sequence ID" value="SFH95300.1"/>
    <property type="molecule type" value="Genomic_DNA"/>
</dbReference>
<proteinExistence type="predicted"/>
<dbReference type="STRING" id="1005945.SAMN05216561_103259"/>
<sequence length="272" mass="28360">MELILLMLVIAALVAVFLVTSRRTKERELNRREGEVAPVRKLAFEDITAFGEDLQQLDAEMSGHELDAGANADYQRALDAYESAKLAGDAITEPEDIRHITEIVEDGRYAAACVRARVAGAALPTRRPPCFFDPRHGLSVTDVAYVPPDGVERDVPACALDAERVHAGADPDVRKVMVGAQRVPYWQGGRAYEPYAQGYFGAFGPMTWMFMGGMMFGGFGGGYDGGGSDGGDGGGDDGGGGDAGGGDAGGSGDAGGFDAGGFDGGGFDMGGF</sequence>
<accession>A0A1I3E8J5</accession>
<evidence type="ECO:0008006" key="4">
    <source>
        <dbReference type="Google" id="ProtNLM"/>
    </source>
</evidence>
<evidence type="ECO:0000313" key="2">
    <source>
        <dbReference type="EMBL" id="SFH95300.1"/>
    </source>
</evidence>
<keyword evidence="3" id="KW-1185">Reference proteome</keyword>
<dbReference type="AlphaFoldDB" id="A0A1I3E8J5"/>
<evidence type="ECO:0000256" key="1">
    <source>
        <dbReference type="SAM" id="MobiDB-lite"/>
    </source>
</evidence>
<organism evidence="2 3">
    <name type="scientific">Nocardioides psychrotolerans</name>
    <dbReference type="NCBI Taxonomy" id="1005945"/>
    <lineage>
        <taxon>Bacteria</taxon>
        <taxon>Bacillati</taxon>
        <taxon>Actinomycetota</taxon>
        <taxon>Actinomycetes</taxon>
        <taxon>Propionibacteriales</taxon>
        <taxon>Nocardioidaceae</taxon>
        <taxon>Nocardioides</taxon>
    </lineage>
</organism>
<dbReference type="RefSeq" id="WP_091111100.1">
    <property type="nucleotide sequence ID" value="NZ_BKAF01000007.1"/>
</dbReference>
<reference evidence="2 3" key="1">
    <citation type="submission" date="2016-10" db="EMBL/GenBank/DDBJ databases">
        <authorList>
            <person name="de Groot N.N."/>
        </authorList>
    </citation>
    <scope>NUCLEOTIDE SEQUENCE [LARGE SCALE GENOMIC DNA]</scope>
    <source>
        <strain evidence="2 3">CGMCC 1.11156</strain>
    </source>
</reference>
<protein>
    <recommendedName>
        <fullName evidence="4">DUF1542 domain-containing protein</fullName>
    </recommendedName>
</protein>
<feature type="region of interest" description="Disordered" evidence="1">
    <location>
        <begin position="228"/>
        <end position="257"/>
    </location>
</feature>
<name>A0A1I3E8J5_9ACTN</name>
<gene>
    <name evidence="2" type="ORF">SAMN05216561_103259</name>
</gene>
<dbReference type="Proteomes" id="UP000198649">
    <property type="component" value="Unassembled WGS sequence"/>
</dbReference>